<dbReference type="InterPro" id="IPR025510">
    <property type="entry name" value="DUF4397"/>
</dbReference>
<sequence>MSTRNGRVVVGTERGARRGLAAMGAGVLVVLALVAAAAGPALLRPAVVEAQEEGQALVRFVNASPDAPALDVYVDGEAVVSGGQFTFGSITAYTAIPSGDRQIQVVSSGQQPDAALFEVEQGFDDGGFYEIVAQGLLNDIEGRVLDVDTEAIEEPGTARVRVVHLSPDAGEIDVAQTGSQELLFEGLEFPDAGDYTALPSGPYDLEVRPSGEETVVTTAPGQQVEPGFVYDILIIGQASNQTLQLLILNTPVGQPCTDVLGVGGTGDGCIRVVHASPGGPDVDVYVGDATEPAVAGLAFGAFTEYVALPEGERQIRVVSTGADPAADPLVEATVEVEAGKAYELVASNVPDEIELSTFEVDLGPLPENQARVRVIHLAPNADDIDVALTGGEVLFGGLGFGDAGDYRELDAVSYDLEVRAAGEEAAELRAAGIALQAGMVYDLFAVGDSEELASVSLLEVSAPAAGSPGAVGPATPEATPDLEGPEAAEVTQEAGVGTPAAPPTPTAVPAG</sequence>
<organism evidence="4">
    <name type="scientific">uncultured Thermomicrobiales bacterium</name>
    <dbReference type="NCBI Taxonomy" id="1645740"/>
    <lineage>
        <taxon>Bacteria</taxon>
        <taxon>Pseudomonadati</taxon>
        <taxon>Thermomicrobiota</taxon>
        <taxon>Thermomicrobia</taxon>
        <taxon>Thermomicrobiales</taxon>
        <taxon>environmental samples</taxon>
    </lineage>
</organism>
<feature type="domain" description="DUF4397" evidence="3">
    <location>
        <begin position="270"/>
        <end position="387"/>
    </location>
</feature>
<evidence type="ECO:0000259" key="3">
    <source>
        <dbReference type="Pfam" id="PF14344"/>
    </source>
</evidence>
<feature type="compositionally biased region" description="Low complexity" evidence="1">
    <location>
        <begin position="464"/>
        <end position="474"/>
    </location>
</feature>
<feature type="transmembrane region" description="Helical" evidence="2">
    <location>
        <begin position="20"/>
        <end position="43"/>
    </location>
</feature>
<evidence type="ECO:0000256" key="1">
    <source>
        <dbReference type="SAM" id="MobiDB-lite"/>
    </source>
</evidence>
<keyword evidence="2" id="KW-0812">Transmembrane</keyword>
<evidence type="ECO:0000313" key="4">
    <source>
        <dbReference type="EMBL" id="CAA9555793.1"/>
    </source>
</evidence>
<feature type="compositionally biased region" description="Pro residues" evidence="1">
    <location>
        <begin position="500"/>
        <end position="511"/>
    </location>
</feature>
<protein>
    <recommendedName>
        <fullName evidence="3">DUF4397 domain-containing protein</fullName>
    </recommendedName>
</protein>
<reference evidence="4" key="1">
    <citation type="submission" date="2020-02" db="EMBL/GenBank/DDBJ databases">
        <authorList>
            <person name="Meier V. D."/>
        </authorList>
    </citation>
    <scope>NUCLEOTIDE SEQUENCE</scope>
    <source>
        <strain evidence="4">AVDCRST_MAG49</strain>
    </source>
</reference>
<keyword evidence="2" id="KW-1133">Transmembrane helix</keyword>
<feature type="region of interest" description="Disordered" evidence="1">
    <location>
        <begin position="464"/>
        <end position="511"/>
    </location>
</feature>
<gene>
    <name evidence="4" type="ORF">AVDCRST_MAG49-2906</name>
</gene>
<dbReference type="Pfam" id="PF14344">
    <property type="entry name" value="DUF4397"/>
    <property type="match status" value="2"/>
</dbReference>
<name>A0A6J4UNT7_9BACT</name>
<keyword evidence="2" id="KW-0472">Membrane</keyword>
<dbReference type="AlphaFoldDB" id="A0A6J4UNT7"/>
<evidence type="ECO:0000256" key="2">
    <source>
        <dbReference type="SAM" id="Phobius"/>
    </source>
</evidence>
<accession>A0A6J4UNT7</accession>
<feature type="domain" description="DUF4397" evidence="3">
    <location>
        <begin position="56"/>
        <end position="175"/>
    </location>
</feature>
<dbReference type="EMBL" id="CADCWG010000146">
    <property type="protein sequence ID" value="CAA9555793.1"/>
    <property type="molecule type" value="Genomic_DNA"/>
</dbReference>
<proteinExistence type="predicted"/>